<gene>
    <name evidence="2" type="ORF">GCM10023257_02350</name>
</gene>
<feature type="compositionally biased region" description="Low complexity" evidence="1">
    <location>
        <begin position="1"/>
        <end position="35"/>
    </location>
</feature>
<comment type="caution">
    <text evidence="2">The sequence shown here is derived from an EMBL/GenBank/DDBJ whole genome shotgun (WGS) entry which is preliminary data.</text>
</comment>
<reference evidence="3" key="1">
    <citation type="journal article" date="2019" name="Int. J. Syst. Evol. Microbiol.">
        <title>The Global Catalogue of Microorganisms (GCM) 10K type strain sequencing project: providing services to taxonomists for standard genome sequencing and annotation.</title>
        <authorList>
            <consortium name="The Broad Institute Genomics Platform"/>
            <consortium name="The Broad Institute Genome Sequencing Center for Infectious Disease"/>
            <person name="Wu L."/>
            <person name="Ma J."/>
        </authorList>
    </citation>
    <scope>NUCLEOTIDE SEQUENCE [LARGE SCALE GENOMIC DNA]</scope>
    <source>
        <strain evidence="3">JCM 17657</strain>
    </source>
</reference>
<feature type="region of interest" description="Disordered" evidence="1">
    <location>
        <begin position="1"/>
        <end position="69"/>
    </location>
</feature>
<organism evidence="2 3">
    <name type="scientific">Streptomyces hyderabadensis</name>
    <dbReference type="NCBI Taxonomy" id="598549"/>
    <lineage>
        <taxon>Bacteria</taxon>
        <taxon>Bacillati</taxon>
        <taxon>Actinomycetota</taxon>
        <taxon>Actinomycetes</taxon>
        <taxon>Kitasatosporales</taxon>
        <taxon>Streptomycetaceae</taxon>
        <taxon>Streptomyces</taxon>
    </lineage>
</organism>
<feature type="region of interest" description="Disordered" evidence="1">
    <location>
        <begin position="100"/>
        <end position="131"/>
    </location>
</feature>
<accession>A0ABP9HFU0</accession>
<name>A0ABP9HFU0_9ACTN</name>
<sequence length="174" mass="17428">MMLSIASCGGSDGDTGAAAAKPAASSASAAPASPAGHQGEAAGKSLKQVESDLRFATAPHGDLHVQERPPGACTLHATVPTAKVLGNTAMTEVVARLRSHGWTPNGPVEQVSDNEDDGNLTRVTSGDWDVTLGAAPMPPELKEAYAPDQGAIVIGALSPCKGSSSALPSPTARP</sequence>
<protein>
    <recommendedName>
        <fullName evidence="4">Lipoprotein</fullName>
    </recommendedName>
</protein>
<dbReference type="Proteomes" id="UP001500610">
    <property type="component" value="Unassembled WGS sequence"/>
</dbReference>
<evidence type="ECO:0000313" key="2">
    <source>
        <dbReference type="EMBL" id="GAA4970029.1"/>
    </source>
</evidence>
<proteinExistence type="predicted"/>
<evidence type="ECO:0000313" key="3">
    <source>
        <dbReference type="Proteomes" id="UP001500610"/>
    </source>
</evidence>
<evidence type="ECO:0000256" key="1">
    <source>
        <dbReference type="SAM" id="MobiDB-lite"/>
    </source>
</evidence>
<keyword evidence="3" id="KW-1185">Reference proteome</keyword>
<dbReference type="EMBL" id="BAABIV010000001">
    <property type="protein sequence ID" value="GAA4970029.1"/>
    <property type="molecule type" value="Genomic_DNA"/>
</dbReference>
<evidence type="ECO:0008006" key="4">
    <source>
        <dbReference type="Google" id="ProtNLM"/>
    </source>
</evidence>